<evidence type="ECO:0000256" key="3">
    <source>
        <dbReference type="ARBA" id="ARBA00023163"/>
    </source>
</evidence>
<dbReference type="InterPro" id="IPR039422">
    <property type="entry name" value="MarR/SlyA-like"/>
</dbReference>
<dbReference type="PANTHER" id="PTHR33164">
    <property type="entry name" value="TRANSCRIPTIONAL REGULATOR, MARR FAMILY"/>
    <property type="match status" value="1"/>
</dbReference>
<sequence length="168" mass="18951">MTPLTNRNDAGSDNKKPNRPFSDLSGRNKEAAYIAAALYRSAQQLRVKMEKEVLSAHKLSWTAFSILYDLCEWETLDTRRIAALSGITAATASNVLNTLEKKGLCSRQTNKRDRRLVFVSITDEGRKVIEDLYPDFHQGEIELTACLDKQEQKTLSALLQKIADNFIT</sequence>
<evidence type="ECO:0000256" key="4">
    <source>
        <dbReference type="SAM" id="MobiDB-lite"/>
    </source>
</evidence>
<dbReference type="HOGENOM" id="CLU_083287_27_1_9"/>
<evidence type="ECO:0000256" key="1">
    <source>
        <dbReference type="ARBA" id="ARBA00023015"/>
    </source>
</evidence>
<feature type="domain" description="HTH marR-type" evidence="5">
    <location>
        <begin position="31"/>
        <end position="164"/>
    </location>
</feature>
<dbReference type="AlphaFoldDB" id="I2CBP7"/>
<evidence type="ECO:0000256" key="2">
    <source>
        <dbReference type="ARBA" id="ARBA00023125"/>
    </source>
</evidence>
<dbReference type="PANTHER" id="PTHR33164:SF89">
    <property type="entry name" value="MARR FAMILY REGULATORY PROTEIN"/>
    <property type="match status" value="1"/>
</dbReference>
<evidence type="ECO:0000259" key="5">
    <source>
        <dbReference type="PROSITE" id="PS50995"/>
    </source>
</evidence>
<dbReference type="Gene3D" id="1.10.10.10">
    <property type="entry name" value="Winged helix-like DNA-binding domain superfamily/Winged helix DNA-binding domain"/>
    <property type="match status" value="1"/>
</dbReference>
<accession>I2CBP7</accession>
<dbReference type="GO" id="GO:0003677">
    <property type="term" value="F:DNA binding"/>
    <property type="evidence" value="ECO:0007669"/>
    <property type="project" value="UniProtKB-KW"/>
</dbReference>
<name>I2CBP7_BACAY</name>
<dbReference type="EMBL" id="CP003332">
    <property type="protein sequence ID" value="AFJ64071.1"/>
    <property type="molecule type" value="Genomic_DNA"/>
</dbReference>
<dbReference type="SMART" id="SM00347">
    <property type="entry name" value="HTH_MARR"/>
    <property type="match status" value="1"/>
</dbReference>
<protein>
    <submittedName>
        <fullName evidence="6">Putative HTH-type transcriptional regulator</fullName>
    </submittedName>
</protein>
<dbReference type="InterPro" id="IPR036388">
    <property type="entry name" value="WH-like_DNA-bd_sf"/>
</dbReference>
<dbReference type="Proteomes" id="UP000002878">
    <property type="component" value="Chromosome"/>
</dbReference>
<reference evidence="6 7" key="1">
    <citation type="journal article" date="2012" name="J. Biotechnol.">
        <title>Genome sequence of the plant growth promoting strain Bacillus amyloliquefaciens subsp. plantarum B9601-Y2 and expression of mersacidin and other secondary metabolites.</title>
        <authorList>
            <person name="He P."/>
            <person name="Hao K."/>
            <person name="Blom J."/>
            <person name="Ruckert C."/>
            <person name="Vater J."/>
            <person name="Mao Z."/>
            <person name="Wu Y."/>
            <person name="Hou M."/>
            <person name="He P."/>
            <person name="He Y."/>
            <person name="Borriss R."/>
        </authorList>
    </citation>
    <scope>NUCLEOTIDE SEQUENCE [LARGE SCALE GENOMIC DNA]</scope>
    <source>
        <strain evidence="6">Y2</strain>
    </source>
</reference>
<feature type="region of interest" description="Disordered" evidence="4">
    <location>
        <begin position="1"/>
        <end position="25"/>
    </location>
</feature>
<keyword evidence="1" id="KW-0805">Transcription regulation</keyword>
<evidence type="ECO:0000313" key="7">
    <source>
        <dbReference type="Proteomes" id="UP000002878"/>
    </source>
</evidence>
<dbReference type="GO" id="GO:0003700">
    <property type="term" value="F:DNA-binding transcription factor activity"/>
    <property type="evidence" value="ECO:0007669"/>
    <property type="project" value="InterPro"/>
</dbReference>
<dbReference type="PRINTS" id="PR00598">
    <property type="entry name" value="HTHMARR"/>
</dbReference>
<dbReference type="GO" id="GO:0006950">
    <property type="term" value="P:response to stress"/>
    <property type="evidence" value="ECO:0007669"/>
    <property type="project" value="TreeGrafter"/>
</dbReference>
<dbReference type="InterPro" id="IPR000835">
    <property type="entry name" value="HTH_MarR-typ"/>
</dbReference>
<dbReference type="PATRIC" id="fig|1126211.3.peg.4027"/>
<gene>
    <name evidence="6" type="primary">ywaE1</name>
    <name evidence="6" type="ORF">MUS_4238</name>
</gene>
<dbReference type="PROSITE" id="PS01117">
    <property type="entry name" value="HTH_MARR_1"/>
    <property type="match status" value="1"/>
</dbReference>
<dbReference type="InterPro" id="IPR036390">
    <property type="entry name" value="WH_DNA-bd_sf"/>
</dbReference>
<dbReference type="Pfam" id="PF01047">
    <property type="entry name" value="MarR"/>
    <property type="match status" value="1"/>
</dbReference>
<dbReference type="KEGG" id="bqy:MUS_4238"/>
<evidence type="ECO:0000313" key="6">
    <source>
        <dbReference type="EMBL" id="AFJ64071.1"/>
    </source>
</evidence>
<organism evidence="6 7">
    <name type="scientific">Bacillus amyloliquefaciens (strain Y2)</name>
    <name type="common">Bacillus amyloliquefaciens subsp. plantarum (strain B9601-Y2)</name>
    <dbReference type="NCBI Taxonomy" id="1155777"/>
    <lineage>
        <taxon>Bacteria</taxon>
        <taxon>Bacillati</taxon>
        <taxon>Bacillota</taxon>
        <taxon>Bacilli</taxon>
        <taxon>Bacillales</taxon>
        <taxon>Bacillaceae</taxon>
        <taxon>Bacillus</taxon>
        <taxon>Bacillus amyloliquefaciens group</taxon>
    </lineage>
</organism>
<dbReference type="PROSITE" id="PS50995">
    <property type="entry name" value="HTH_MARR_2"/>
    <property type="match status" value="1"/>
</dbReference>
<keyword evidence="3" id="KW-0804">Transcription</keyword>
<dbReference type="SUPFAM" id="SSF46785">
    <property type="entry name" value="Winged helix' DNA-binding domain"/>
    <property type="match status" value="1"/>
</dbReference>
<proteinExistence type="predicted"/>
<dbReference type="InterPro" id="IPR023187">
    <property type="entry name" value="Tscrpt_reg_MarR-type_CS"/>
</dbReference>
<keyword evidence="2" id="KW-0238">DNA-binding</keyword>